<evidence type="ECO:0000313" key="1">
    <source>
        <dbReference type="EMBL" id="CTP93226.1"/>
    </source>
</evidence>
<dbReference type="AlphaFoldDB" id="A0A0K3A4Y0"/>
<evidence type="ECO:0000313" key="2">
    <source>
        <dbReference type="Proteomes" id="UP000041247"/>
    </source>
</evidence>
<dbReference type="Proteomes" id="UP000041247">
    <property type="component" value="Unassembled WGS sequence"/>
</dbReference>
<gene>
    <name evidence="1" type="ORF">XTPLMG728_3596</name>
</gene>
<dbReference type="RefSeq" id="WP_170874227.1">
    <property type="nucleotide sequence ID" value="NZ_CP076250.1"/>
</dbReference>
<reference evidence="1 2" key="1">
    <citation type="submission" date="2015-07" db="EMBL/GenBank/DDBJ databases">
        <authorList>
            <person name="Noorani M."/>
        </authorList>
    </citation>
    <scope>NUCLEOTIDE SEQUENCE [LARGE SCALE GENOMIC DNA]</scope>
    <source>
        <strain evidence="1">LMG728</strain>
    </source>
</reference>
<accession>A0A0K3A4Y0</accession>
<protein>
    <submittedName>
        <fullName evidence="1">Putative membrane protein</fullName>
    </submittedName>
</protein>
<dbReference type="EMBL" id="CXOK01000141">
    <property type="protein sequence ID" value="CTP93226.1"/>
    <property type="molecule type" value="Genomic_DNA"/>
</dbReference>
<organism evidence="1 2">
    <name type="scientific">Xanthomonas graminis pv. poae</name>
    <dbReference type="NCBI Taxonomy" id="227946"/>
    <lineage>
        <taxon>Bacteria</taxon>
        <taxon>Pseudomonadati</taxon>
        <taxon>Pseudomonadota</taxon>
        <taxon>Gammaproteobacteria</taxon>
        <taxon>Lysobacterales</taxon>
        <taxon>Lysobacteraceae</taxon>
        <taxon>Xanthomonas</taxon>
        <taxon>Xanthomonas translucens group</taxon>
        <taxon>Xanthomonas graminis</taxon>
    </lineage>
</organism>
<sequence>MNKNLESFLRLPLALLAIFVFVCVIWPVGATRRALRDPLVLARQPDVVSYKKQIG</sequence>
<name>A0A0K3A4Y0_9XANT</name>
<proteinExistence type="predicted"/>